<feature type="region of interest" description="Disordered" evidence="3">
    <location>
        <begin position="1"/>
        <end position="25"/>
    </location>
</feature>
<evidence type="ECO:0000256" key="2">
    <source>
        <dbReference type="ARBA" id="ARBA00023306"/>
    </source>
</evidence>
<dbReference type="InterPro" id="IPR052007">
    <property type="entry name" value="Bud4"/>
</dbReference>
<sequence length="1007" mass="113673">MAGHSNQTGVNNISNTDIVQSNYNGSQHSVDSLRLSTRPMSTAELGRSVAPRLEVASLTIQSTAQTSLFPERASATFYQNRRHEWQRHPLAPATNPFPFRFNHVNDNNTSSRHELSTETNDDNDNDDNVNDKECVKLSTSRRTVTFNSDIDEIEISDPSMTPESGSHIVDEDHDQDINDEDDDSMEDQDEELFYVDDDDDEEEEEESAYLNQKDHDSGVNITMEGNQDSHCNNINVDYNDIHENMSTHENNNINSHTDKMMEFQENTTDNHKIIDESKQQQQLELIDGETCSSSTVPTIIDRDVNKVDENGQKKEMPPIIRDIPFIIPNNSNNRDRNKERRRYGDEVLNQLTKRKQQQRATTAWGLTNQSNTTTFHAGPPIKMNNNKGTVQSMESQLMDVILKIKAANQQYCTATPTLPPSKTQSMPSLSSPSKPNNTTTTGTVEFDKTRSKKYATSEYSGSTSSLLLTRTRMPRSTTPSQEPILLRSTPSTTTINTTANTSIKEEKHGKNVNDEQDVDFGLSVMNEFDKITSKRRTYYKARESLTVVHASKTLIENDDQSDGRSIYENGSVVSSAPTERIWREFGSSCQRADTLPPVQNNESKGRLYIRVIAAENLDFPIHSDAPQVRCVLSNGKLEQSTEYHTMEHNISFNRDFYIDVEPSSEFTITLIAGQSTKSNQFRKLLGNRRRSRTDSILRYVNRMDGALAQTRVSLESIKEQCQSKLCKASFALINGWYQYARLGGIIPTHKKDKNGCVPEKAVGKVTVELCYIPCEASKIEKLPINLADCEKGLNVQRCYRTCWQSGYMSQLGGDVKFWRRRYFSLKGWRLFSYTDVKPRSPRVIIDFSQAVSLAADNRIIVPPRAMDDSSSLTTTTTSVSDSKHSLLASPPLPPPPSLHQHQSSSGGDRSSIISSVTTASEDELGSYSVKNSYRITFKNGESINFFCDSAKERDDWLEVLKAIINRVPNWPDWMDMDPDSDHSYTENIHQNDSTRTTTSTIVTVPPR</sequence>
<dbReference type="OrthoDB" id="2123378at2759"/>
<dbReference type="PANTHER" id="PTHR36100:SF1">
    <property type="entry name" value="BUD SITE SELECTION PROTEIN 4"/>
    <property type="match status" value="1"/>
</dbReference>
<feature type="region of interest" description="Disordered" evidence="3">
    <location>
        <begin position="865"/>
        <end position="913"/>
    </location>
</feature>
<keyword evidence="2" id="KW-0131">Cell cycle</keyword>
<protein>
    <recommendedName>
        <fullName evidence="4">PH domain-containing protein</fullName>
    </recommendedName>
</protein>
<feature type="compositionally biased region" description="Polar residues" evidence="3">
    <location>
        <begin position="219"/>
        <end position="228"/>
    </location>
</feature>
<feature type="compositionally biased region" description="Low complexity" evidence="3">
    <location>
        <begin position="868"/>
        <end position="889"/>
    </location>
</feature>
<dbReference type="PROSITE" id="PS50003">
    <property type="entry name" value="PH_DOMAIN"/>
    <property type="match status" value="1"/>
</dbReference>
<accession>A0A8H7RVC8</accession>
<dbReference type="GO" id="GO:0051301">
    <property type="term" value="P:cell division"/>
    <property type="evidence" value="ECO:0007669"/>
    <property type="project" value="UniProtKB-KW"/>
</dbReference>
<feature type="region of interest" description="Disordered" evidence="3">
    <location>
        <begin position="986"/>
        <end position="1007"/>
    </location>
</feature>
<feature type="compositionally biased region" description="Low complexity" evidence="3">
    <location>
        <begin position="993"/>
        <end position="1007"/>
    </location>
</feature>
<dbReference type="GO" id="GO:0005525">
    <property type="term" value="F:GTP binding"/>
    <property type="evidence" value="ECO:0007669"/>
    <property type="project" value="TreeGrafter"/>
</dbReference>
<dbReference type="InterPro" id="IPR001849">
    <property type="entry name" value="PH_domain"/>
</dbReference>
<evidence type="ECO:0000313" key="5">
    <source>
        <dbReference type="EMBL" id="KAG2217293.1"/>
    </source>
</evidence>
<proteinExistence type="predicted"/>
<dbReference type="InterPro" id="IPR011993">
    <property type="entry name" value="PH-like_dom_sf"/>
</dbReference>
<dbReference type="SUPFAM" id="SSF50729">
    <property type="entry name" value="PH domain-like"/>
    <property type="match status" value="1"/>
</dbReference>
<evidence type="ECO:0000259" key="4">
    <source>
        <dbReference type="PROSITE" id="PS50003"/>
    </source>
</evidence>
<dbReference type="SMART" id="SM00233">
    <property type="entry name" value="PH"/>
    <property type="match status" value="1"/>
</dbReference>
<feature type="region of interest" description="Disordered" evidence="3">
    <location>
        <begin position="89"/>
        <end position="131"/>
    </location>
</feature>
<feature type="domain" description="PH" evidence="4">
    <location>
        <begin position="801"/>
        <end position="965"/>
    </location>
</feature>
<evidence type="ECO:0000256" key="1">
    <source>
        <dbReference type="ARBA" id="ARBA00022618"/>
    </source>
</evidence>
<name>A0A8H7RVC8_9FUNG</name>
<feature type="compositionally biased region" description="Low complexity" evidence="3">
    <location>
        <begin position="898"/>
        <end position="913"/>
    </location>
</feature>
<feature type="region of interest" description="Disordered" evidence="3">
    <location>
        <begin position="149"/>
        <end position="228"/>
    </location>
</feature>
<evidence type="ECO:0000313" key="6">
    <source>
        <dbReference type="Proteomes" id="UP000646827"/>
    </source>
</evidence>
<reference evidence="5 6" key="1">
    <citation type="submission" date="2020-12" db="EMBL/GenBank/DDBJ databases">
        <title>Metabolic potential, ecology and presence of endohyphal bacteria is reflected in genomic diversity of Mucoromycotina.</title>
        <authorList>
            <person name="Muszewska A."/>
            <person name="Okrasinska A."/>
            <person name="Steczkiewicz K."/>
            <person name="Drgas O."/>
            <person name="Orlowska M."/>
            <person name="Perlinska-Lenart U."/>
            <person name="Aleksandrzak-Piekarczyk T."/>
            <person name="Szatraj K."/>
            <person name="Zielenkiewicz U."/>
            <person name="Pilsyk S."/>
            <person name="Malc E."/>
            <person name="Mieczkowski P."/>
            <person name="Kruszewska J.S."/>
            <person name="Biernat P."/>
            <person name="Pawlowska J."/>
        </authorList>
    </citation>
    <scope>NUCLEOTIDE SEQUENCE [LARGE SCALE GENOMIC DNA]</scope>
    <source>
        <strain evidence="5 6">CBS 142.35</strain>
    </source>
</reference>
<dbReference type="AlphaFoldDB" id="A0A8H7RVC8"/>
<dbReference type="EMBL" id="JAEPRB010000310">
    <property type="protein sequence ID" value="KAG2217293.1"/>
    <property type="molecule type" value="Genomic_DNA"/>
</dbReference>
<gene>
    <name evidence="5" type="ORF">INT45_000374</name>
</gene>
<comment type="caution">
    <text evidence="5">The sequence shown here is derived from an EMBL/GenBank/DDBJ whole genome shotgun (WGS) entry which is preliminary data.</text>
</comment>
<keyword evidence="1" id="KW-0132">Cell division</keyword>
<feature type="compositionally biased region" description="Acidic residues" evidence="3">
    <location>
        <begin position="171"/>
        <end position="207"/>
    </location>
</feature>
<dbReference type="Proteomes" id="UP000646827">
    <property type="component" value="Unassembled WGS sequence"/>
</dbReference>
<keyword evidence="6" id="KW-1185">Reference proteome</keyword>
<feature type="region of interest" description="Disordered" evidence="3">
    <location>
        <begin position="415"/>
        <end position="443"/>
    </location>
</feature>
<feature type="compositionally biased region" description="Low complexity" evidence="3">
    <location>
        <begin position="420"/>
        <end position="443"/>
    </location>
</feature>
<dbReference type="PANTHER" id="PTHR36100">
    <property type="entry name" value="BUD SITE SELECTION PROTEIN 4"/>
    <property type="match status" value="1"/>
</dbReference>
<feature type="compositionally biased region" description="Acidic residues" evidence="3">
    <location>
        <begin position="119"/>
        <end position="128"/>
    </location>
</feature>
<organism evidence="5 6">
    <name type="scientific">Circinella minor</name>
    <dbReference type="NCBI Taxonomy" id="1195481"/>
    <lineage>
        <taxon>Eukaryota</taxon>
        <taxon>Fungi</taxon>
        <taxon>Fungi incertae sedis</taxon>
        <taxon>Mucoromycota</taxon>
        <taxon>Mucoromycotina</taxon>
        <taxon>Mucoromycetes</taxon>
        <taxon>Mucorales</taxon>
        <taxon>Lichtheimiaceae</taxon>
        <taxon>Circinella</taxon>
    </lineage>
</organism>
<dbReference type="Gene3D" id="2.30.29.30">
    <property type="entry name" value="Pleckstrin-homology domain (PH domain)/Phosphotyrosine-binding domain (PTB)"/>
    <property type="match status" value="1"/>
</dbReference>
<evidence type="ECO:0000256" key="3">
    <source>
        <dbReference type="SAM" id="MobiDB-lite"/>
    </source>
</evidence>